<sequence>MLQPKRWLDEIVDVLEVLGGQASLRDIYRRIEDRGIMNIHRTYQASIRRTIESYSSDCDAFYGKEDLFYSVEGKGKGIWGLRKILNEEERSSFKTNISNTIREQELEG</sequence>
<reference evidence="1 2" key="1">
    <citation type="submission" date="2018-10" db="EMBL/GenBank/DDBJ databases">
        <title>Draft genome sequence of Bacillus salarius IM0101, isolated from a hypersaline soil in Inner Mongolia, China.</title>
        <authorList>
            <person name="Yamprayoonswat W."/>
            <person name="Boonvisut S."/>
            <person name="Jumpathong W."/>
            <person name="Sittihan S."/>
            <person name="Ruangsuj P."/>
            <person name="Wanthongcharoen S."/>
            <person name="Thongpramul N."/>
            <person name="Pimmason S."/>
            <person name="Yu B."/>
            <person name="Yasawong M."/>
        </authorList>
    </citation>
    <scope>NUCLEOTIDE SEQUENCE [LARGE SCALE GENOMIC DNA]</scope>
    <source>
        <strain evidence="1 2">IM0101</strain>
    </source>
</reference>
<dbReference type="EMBL" id="RBVX01000001">
    <property type="protein sequence ID" value="RSL35302.1"/>
    <property type="molecule type" value="Genomic_DNA"/>
</dbReference>
<comment type="caution">
    <text evidence="1">The sequence shown here is derived from an EMBL/GenBank/DDBJ whole genome shotgun (WGS) entry which is preliminary data.</text>
</comment>
<gene>
    <name evidence="1" type="ORF">D7Z54_01685</name>
</gene>
<dbReference type="RefSeq" id="WP_125553785.1">
    <property type="nucleotide sequence ID" value="NZ_RBVX01000001.1"/>
</dbReference>
<accession>A0A3R9RH14</accession>
<name>A0A3R9RH14_9BACI</name>
<organism evidence="1 2">
    <name type="scientific">Salibacterium salarium</name>
    <dbReference type="NCBI Taxonomy" id="284579"/>
    <lineage>
        <taxon>Bacteria</taxon>
        <taxon>Bacillati</taxon>
        <taxon>Bacillota</taxon>
        <taxon>Bacilli</taxon>
        <taxon>Bacillales</taxon>
        <taxon>Bacillaceae</taxon>
    </lineage>
</organism>
<dbReference type="Proteomes" id="UP000275076">
    <property type="component" value="Unassembled WGS sequence"/>
</dbReference>
<proteinExistence type="predicted"/>
<protein>
    <submittedName>
        <fullName evidence="1">Uncharacterized protein</fullName>
    </submittedName>
</protein>
<keyword evidence="2" id="KW-1185">Reference proteome</keyword>
<dbReference type="OrthoDB" id="9779761at2"/>
<evidence type="ECO:0000313" key="1">
    <source>
        <dbReference type="EMBL" id="RSL35302.1"/>
    </source>
</evidence>
<dbReference type="AlphaFoldDB" id="A0A3R9RH14"/>
<evidence type="ECO:0000313" key="2">
    <source>
        <dbReference type="Proteomes" id="UP000275076"/>
    </source>
</evidence>